<name>A0A1E1L573_9HELO</name>
<feature type="compositionally biased region" description="Basic and acidic residues" evidence="1">
    <location>
        <begin position="124"/>
        <end position="137"/>
    </location>
</feature>
<protein>
    <submittedName>
        <fullName evidence="2">Related to ser/arg-related nuclear matrix protein</fullName>
    </submittedName>
</protein>
<feature type="region of interest" description="Disordered" evidence="1">
    <location>
        <begin position="1"/>
        <end position="77"/>
    </location>
</feature>
<dbReference type="AlphaFoldDB" id="A0A1E1L573"/>
<sequence>MEGLRINELLANGYFKTKTASSRSPSRDERSHPPTPSSNVPSFFNTPTQYDHRERSRSHSRSRGPRRPPPPRPIVEDEIVSLKKEFAAEIPTYDPPLRGKIDQNPILLEAEVTVEERAILQHVDCPRDIHGNPEKRFVVVPKAESDSGSDDEGKRKRKPREKAEPRREEPGHNHSRYKPVNHELRREDKQQRPEVLRKASRQEEGRESKREERPENPPRRASRRDVEVDQPHPPIERRRSRHDLPTLETKVPREIPPKFRRSASAFAASPRDEEIPKPLAPRTPSEYLLSPDAIRPKEHFSQSVPRQQAHDALWGKNGTPVDKKSSGSLSGSRPATPSSDQRNSGNCEKLTRSQQLVEEVGGRPRRHSPERASGRSSRSSTPRKSHYSSSEDDIVDSDSDRHRRHLGHSLKEDSYPRSPSKSKRSSTDLKGSRLSSPLPSPKVSPSQSPRGDHVERAETFPQSGRRHTSRPVSPNSEIGRADRLNPVDVPRLRSRSRSRSGAMRPTATSHAPLPVPIPVPSRIDLHSPGETRKSPSIPQFGVANSWQPTPFQPPSEHLDKPVGSYRRYSQDIEQGSVTPLPTCPRTNFTRGRNDWLTLPQCPSFDICPSCFNSIIAPTDFRHLFILAARRPQEVEVLCDFGSSPWYRIAWLLTMKERRRDLNLFYGLANISANYPPCLGKHEAIRQWHSVIDYKTGSPVRGFDVCYSCVKSVEVLLPNIRGVFVRIDSGSSPRICDLRFDSKRFVQYFDALETCADNASFHSKLPDTRDLASLARRLAMFEECQHDKDLLDRRWHIITQLPEFTVCEECFEEVVWPELEEGKAIPAMFNKTLKRIERASCQLYSPKMRGIFRLAVDSGDYKMLASKARERKAVEGKFKGNLAELRRQKSAGMGNGSGVVEREVARLEEEWRKWE</sequence>
<organism evidence="2 3">
    <name type="scientific">Rhynchosporium graminicola</name>
    <dbReference type="NCBI Taxonomy" id="2792576"/>
    <lineage>
        <taxon>Eukaryota</taxon>
        <taxon>Fungi</taxon>
        <taxon>Dikarya</taxon>
        <taxon>Ascomycota</taxon>
        <taxon>Pezizomycotina</taxon>
        <taxon>Leotiomycetes</taxon>
        <taxon>Helotiales</taxon>
        <taxon>Ploettnerulaceae</taxon>
        <taxon>Rhynchosporium</taxon>
    </lineage>
</organism>
<dbReference type="STRING" id="914237.A0A1E1L573"/>
<feature type="compositionally biased region" description="Polar residues" evidence="1">
    <location>
        <begin position="37"/>
        <end position="49"/>
    </location>
</feature>
<evidence type="ECO:0000256" key="1">
    <source>
        <dbReference type="SAM" id="MobiDB-lite"/>
    </source>
</evidence>
<feature type="compositionally biased region" description="Basic and acidic residues" evidence="1">
    <location>
        <begin position="523"/>
        <end position="533"/>
    </location>
</feature>
<gene>
    <name evidence="2" type="ORF">RCO7_10380</name>
</gene>
<dbReference type="EMBL" id="FJUW01000035">
    <property type="protein sequence ID" value="CZT05644.1"/>
    <property type="molecule type" value="Genomic_DNA"/>
</dbReference>
<feature type="region of interest" description="Disordered" evidence="1">
    <location>
        <begin position="124"/>
        <end position="557"/>
    </location>
</feature>
<evidence type="ECO:0000313" key="2">
    <source>
        <dbReference type="EMBL" id="CZT05644.1"/>
    </source>
</evidence>
<keyword evidence="3" id="KW-1185">Reference proteome</keyword>
<dbReference type="InParanoid" id="A0A1E1L573"/>
<feature type="compositionally biased region" description="Low complexity" evidence="1">
    <location>
        <begin position="432"/>
        <end position="449"/>
    </location>
</feature>
<proteinExistence type="predicted"/>
<feature type="compositionally biased region" description="Polar residues" evidence="1">
    <location>
        <begin position="326"/>
        <end position="356"/>
    </location>
</feature>
<feature type="compositionally biased region" description="Basic and acidic residues" evidence="1">
    <location>
        <begin position="180"/>
        <end position="257"/>
    </location>
</feature>
<feature type="compositionally biased region" description="Basic residues" evidence="1">
    <location>
        <begin position="55"/>
        <end position="66"/>
    </location>
</feature>
<accession>A0A1E1L573</accession>
<dbReference type="Proteomes" id="UP000178129">
    <property type="component" value="Unassembled WGS sequence"/>
</dbReference>
<comment type="caution">
    <text evidence="2">The sequence shown here is derived from an EMBL/GenBank/DDBJ whole genome shotgun (WGS) entry which is preliminary data.</text>
</comment>
<reference evidence="3" key="1">
    <citation type="submission" date="2016-03" db="EMBL/GenBank/DDBJ databases">
        <authorList>
            <person name="Ploux O."/>
        </authorList>
    </citation>
    <scope>NUCLEOTIDE SEQUENCE [LARGE SCALE GENOMIC DNA]</scope>
    <source>
        <strain evidence="3">UK7</strain>
    </source>
</reference>
<feature type="compositionally biased region" description="Basic and acidic residues" evidence="1">
    <location>
        <begin position="161"/>
        <end position="172"/>
    </location>
</feature>
<feature type="compositionally biased region" description="Polar residues" evidence="1">
    <location>
        <begin position="534"/>
        <end position="549"/>
    </location>
</feature>
<evidence type="ECO:0000313" key="3">
    <source>
        <dbReference type="Proteomes" id="UP000178129"/>
    </source>
</evidence>